<sequence length="417" mass="45214">MIDAAIPIPLACTPALAPEAHAALRRRLIFDHHKWDPQVGDVSVIAPYALCIARRTWEHVAALALELARELLDAERAILASPRAIARLALPLPIHAVLRARLLGAPSPGIARFVRFDFHPTPQGWRISEANSDVPGGLIEGGALSSLIAQHHAGARPAGDPGGALAASIARATRVGARIGLVHATAYNDDRQVTFFLADRLRAIGLEGLPCGPHDLAWRRGRAHVAGAPLDTLFRFFPAEWLPNLLLESAWWRFFRGARTPVANPGAALLTQSKRFPLTWDALGLAMPAWRALLPETRDVREVDVASGEWVLKPVLGRVGDGVTIPGATAPREWARALRDVRRHPRAWIAQRSFETLAVSTPEGPMYPCLGVFVVDGAIAGAYARLSAHPRIDDRAREAGVLVSEDRVIEEPDVARA</sequence>
<proteinExistence type="predicted"/>
<evidence type="ECO:0000256" key="2">
    <source>
        <dbReference type="ARBA" id="ARBA00022723"/>
    </source>
</evidence>
<reference evidence="7 8" key="1">
    <citation type="submission" date="2015-03" db="EMBL/GenBank/DDBJ databases">
        <title>Genome assembly of Sandaracinus amylolyticus DSM 53668.</title>
        <authorList>
            <person name="Sharma G."/>
            <person name="Subramanian S."/>
        </authorList>
    </citation>
    <scope>NUCLEOTIDE SEQUENCE [LARGE SCALE GENOMIC DNA]</scope>
    <source>
        <strain evidence="7 8">DSM 53668</strain>
    </source>
</reference>
<evidence type="ECO:0000313" key="8">
    <source>
        <dbReference type="Proteomes" id="UP000034883"/>
    </source>
</evidence>
<accession>A0A0F6WAG7</accession>
<dbReference type="GO" id="GO:0005524">
    <property type="term" value="F:ATP binding"/>
    <property type="evidence" value="ECO:0007669"/>
    <property type="project" value="UniProtKB-KW"/>
</dbReference>
<dbReference type="Pfam" id="PF03738">
    <property type="entry name" value="GSP_synth"/>
    <property type="match status" value="1"/>
</dbReference>
<dbReference type="EMBL" id="CP011125">
    <property type="protein sequence ID" value="AKF11555.1"/>
    <property type="molecule type" value="Genomic_DNA"/>
</dbReference>
<dbReference type="RefSeq" id="WP_053238409.1">
    <property type="nucleotide sequence ID" value="NZ_CP011125.1"/>
</dbReference>
<dbReference type="Proteomes" id="UP000034883">
    <property type="component" value="Chromosome"/>
</dbReference>
<keyword evidence="2" id="KW-0479">Metal-binding</keyword>
<dbReference type="AlphaFoldDB" id="A0A0F6WAG7"/>
<organism evidence="7 8">
    <name type="scientific">Sandaracinus amylolyticus</name>
    <dbReference type="NCBI Taxonomy" id="927083"/>
    <lineage>
        <taxon>Bacteria</taxon>
        <taxon>Pseudomonadati</taxon>
        <taxon>Myxococcota</taxon>
        <taxon>Polyangia</taxon>
        <taxon>Polyangiales</taxon>
        <taxon>Sandaracinaceae</taxon>
        <taxon>Sandaracinus</taxon>
    </lineage>
</organism>
<keyword evidence="8" id="KW-1185">Reference proteome</keyword>
<dbReference type="Gene3D" id="3.30.1490.270">
    <property type="match status" value="1"/>
</dbReference>
<evidence type="ECO:0000313" key="7">
    <source>
        <dbReference type="EMBL" id="AKF11555.1"/>
    </source>
</evidence>
<dbReference type="GO" id="GO:0046872">
    <property type="term" value="F:metal ion binding"/>
    <property type="evidence" value="ECO:0007669"/>
    <property type="project" value="UniProtKB-KW"/>
</dbReference>
<evidence type="ECO:0000256" key="1">
    <source>
        <dbReference type="ARBA" id="ARBA00022598"/>
    </source>
</evidence>
<protein>
    <recommendedName>
        <fullName evidence="6">Glutathionylspermidine synthase pre-ATP-grasp-like domain-containing protein</fullName>
    </recommendedName>
</protein>
<keyword evidence="3" id="KW-0547">Nucleotide-binding</keyword>
<dbReference type="GO" id="GO:0016874">
    <property type="term" value="F:ligase activity"/>
    <property type="evidence" value="ECO:0007669"/>
    <property type="project" value="UniProtKB-KW"/>
</dbReference>
<keyword evidence="1" id="KW-0436">Ligase</keyword>
<dbReference type="KEGG" id="samy:DB32_008704"/>
<evidence type="ECO:0000256" key="3">
    <source>
        <dbReference type="ARBA" id="ARBA00022741"/>
    </source>
</evidence>
<keyword evidence="4" id="KW-0067">ATP-binding</keyword>
<evidence type="ECO:0000259" key="6">
    <source>
        <dbReference type="Pfam" id="PF03738"/>
    </source>
</evidence>
<evidence type="ECO:0000256" key="4">
    <source>
        <dbReference type="ARBA" id="ARBA00022840"/>
    </source>
</evidence>
<keyword evidence="5" id="KW-0460">Magnesium</keyword>
<dbReference type="InterPro" id="IPR005494">
    <property type="entry name" value="GSPS_pre-ATP-grasp-like_dom"/>
</dbReference>
<dbReference type="STRING" id="927083.DB32_008704"/>
<dbReference type="SUPFAM" id="SSF56059">
    <property type="entry name" value="Glutathione synthetase ATP-binding domain-like"/>
    <property type="match status" value="1"/>
</dbReference>
<feature type="domain" description="Glutathionylspermidine synthase pre-ATP-grasp-like" evidence="6">
    <location>
        <begin position="57"/>
        <end position="397"/>
    </location>
</feature>
<evidence type="ECO:0000256" key="5">
    <source>
        <dbReference type="ARBA" id="ARBA00022842"/>
    </source>
</evidence>
<gene>
    <name evidence="7" type="ORF">DB32_008704</name>
</gene>
<name>A0A0F6WAG7_9BACT</name>